<dbReference type="EMBL" id="RAHH01000020">
    <property type="protein sequence ID" value="RJT42237.1"/>
    <property type="molecule type" value="Genomic_DNA"/>
</dbReference>
<dbReference type="Pfam" id="PF12804">
    <property type="entry name" value="NTP_transf_3"/>
    <property type="match status" value="1"/>
</dbReference>
<comment type="caution">
    <text evidence="3">The sequence shown here is derived from an EMBL/GenBank/DDBJ whole genome shotgun (WGS) entry which is preliminary data.</text>
</comment>
<dbReference type="Proteomes" id="UP000284908">
    <property type="component" value="Unassembled WGS sequence"/>
</dbReference>
<dbReference type="Gene3D" id="3.90.550.10">
    <property type="entry name" value="Spore Coat Polysaccharide Biosynthesis Protein SpsA, Chain A"/>
    <property type="match status" value="1"/>
</dbReference>
<accession>A0A419N646</accession>
<evidence type="ECO:0000313" key="4">
    <source>
        <dbReference type="Proteomes" id="UP000284908"/>
    </source>
</evidence>
<dbReference type="PANTHER" id="PTHR43777">
    <property type="entry name" value="MOLYBDENUM COFACTOR CYTIDYLYLTRANSFERASE"/>
    <property type="match status" value="1"/>
</dbReference>
<evidence type="ECO:0000313" key="3">
    <source>
        <dbReference type="EMBL" id="RJT42237.1"/>
    </source>
</evidence>
<keyword evidence="3" id="KW-0808">Transferase</keyword>
<organism evidence="3 4">
    <name type="scientific">Rahnella woolbedingensis</name>
    <dbReference type="NCBI Taxonomy" id="1510574"/>
    <lineage>
        <taxon>Bacteria</taxon>
        <taxon>Pseudomonadati</taxon>
        <taxon>Pseudomonadota</taxon>
        <taxon>Gammaproteobacteria</taxon>
        <taxon>Enterobacterales</taxon>
        <taxon>Yersiniaceae</taxon>
        <taxon>Rahnella</taxon>
    </lineage>
</organism>
<dbReference type="AlphaFoldDB" id="A0A419N646"/>
<name>A0A419N646_9GAMM</name>
<protein>
    <submittedName>
        <fullName evidence="3">CTP--molybdopterin cytidylyltransferase</fullName>
    </submittedName>
</protein>
<dbReference type="PANTHER" id="PTHR43777:SF1">
    <property type="entry name" value="MOLYBDENUM COFACTOR CYTIDYLYLTRANSFERASE"/>
    <property type="match status" value="1"/>
</dbReference>
<proteinExistence type="predicted"/>
<evidence type="ECO:0000259" key="2">
    <source>
        <dbReference type="Pfam" id="PF12804"/>
    </source>
</evidence>
<gene>
    <name evidence="3" type="ORF">D6C13_16705</name>
</gene>
<dbReference type="OrthoDB" id="5298023at2"/>
<keyword evidence="1" id="KW-0460">Magnesium</keyword>
<dbReference type="GO" id="GO:0016779">
    <property type="term" value="F:nucleotidyltransferase activity"/>
    <property type="evidence" value="ECO:0007669"/>
    <property type="project" value="UniProtKB-KW"/>
</dbReference>
<dbReference type="InterPro" id="IPR025877">
    <property type="entry name" value="MobA-like_NTP_Trfase"/>
</dbReference>
<evidence type="ECO:0000256" key="1">
    <source>
        <dbReference type="ARBA" id="ARBA00022842"/>
    </source>
</evidence>
<dbReference type="SUPFAM" id="SSF53448">
    <property type="entry name" value="Nucleotide-diphospho-sugar transferases"/>
    <property type="match status" value="1"/>
</dbReference>
<reference evidence="3 4" key="1">
    <citation type="submission" date="2018-09" db="EMBL/GenBank/DDBJ databases">
        <authorList>
            <person name="Le Fleche-Mateos A."/>
        </authorList>
    </citation>
    <scope>NUCLEOTIDE SEQUENCE [LARGE SCALE GENOMIC DNA]</scope>
    <source>
        <strain evidence="3 4">DSM 27399</strain>
    </source>
</reference>
<keyword evidence="3" id="KW-0548">Nucleotidyltransferase</keyword>
<dbReference type="CDD" id="cd04182">
    <property type="entry name" value="GT_2_like_f"/>
    <property type="match status" value="1"/>
</dbReference>
<dbReference type="InterPro" id="IPR029044">
    <property type="entry name" value="Nucleotide-diphossugar_trans"/>
</dbReference>
<sequence length="195" mass="22187">MQKVDCLMLAAGLSSRMGSWKMMLPFGGSTLLDTSIENALGFCHRVVLVTGFRGAELRARYQYDERIFLVDNPNYRDGMFSSIQAGAHHVEGEHTFMALGDMPCISSWIYSALWQERGEFTLIPRCFQGKGHPILLPASLISKVKSSSPQFSMKNIIQNEDHRFLELNEQAIHWDIDTPDDYQRLARPVRIPQHS</sequence>
<keyword evidence="4" id="KW-1185">Reference proteome</keyword>
<feature type="domain" description="MobA-like NTP transferase" evidence="2">
    <location>
        <begin position="7"/>
        <end position="160"/>
    </location>
</feature>